<gene>
    <name evidence="1" type="ordered locus">Hac_1555</name>
</gene>
<name>Q17VQ5_HELAH</name>
<dbReference type="EMBL" id="AM260522">
    <property type="protein sequence ID" value="CAK00271.1"/>
    <property type="molecule type" value="Genomic_DNA"/>
</dbReference>
<dbReference type="STRING" id="382638.Hac_1555"/>
<dbReference type="AlphaFoldDB" id="Q17VQ5"/>
<dbReference type="Proteomes" id="UP000000775">
    <property type="component" value="Chromosome"/>
</dbReference>
<proteinExistence type="predicted"/>
<accession>Q17VQ5</accession>
<evidence type="ECO:0000313" key="2">
    <source>
        <dbReference type="Proteomes" id="UP000000775"/>
    </source>
</evidence>
<organism evidence="1 2">
    <name type="scientific">Helicobacter acinonychis (strain Sheeba)</name>
    <dbReference type="NCBI Taxonomy" id="382638"/>
    <lineage>
        <taxon>Bacteria</taxon>
        <taxon>Pseudomonadati</taxon>
        <taxon>Campylobacterota</taxon>
        <taxon>Epsilonproteobacteria</taxon>
        <taxon>Campylobacterales</taxon>
        <taxon>Helicobacteraceae</taxon>
        <taxon>Helicobacter</taxon>
    </lineage>
</organism>
<reference evidence="1 2" key="1">
    <citation type="journal article" date="2006" name="PLoS Genet.">
        <title>Who ate whom? Adaptive Helicobacter genomic changes that accompanied a host jump from early humans to large felines.</title>
        <authorList>
            <person name="Eppinger M."/>
            <person name="Baar C."/>
            <person name="Linz B."/>
            <person name="Raddatz G."/>
            <person name="Lanz C."/>
            <person name="Keller H."/>
            <person name="Morelli G."/>
            <person name="Gressmann H."/>
            <person name="Achtman M."/>
            <person name="Schuster S.C."/>
        </authorList>
    </citation>
    <scope>NUCLEOTIDE SEQUENCE [LARGE SCALE GENOMIC DNA]</scope>
    <source>
        <strain evidence="1 2">Sheeba</strain>
    </source>
</reference>
<dbReference type="KEGG" id="hac:Hac_1555"/>
<evidence type="ECO:0000313" key="1">
    <source>
        <dbReference type="EMBL" id="CAK00271.1"/>
    </source>
</evidence>
<sequence length="51" mass="5575">MPIQDTQILRIALEQCKEAGVNVCCVDSQSIKVGLLKDNTQIDESAVEKLS</sequence>
<dbReference type="eggNOG" id="COG0443">
    <property type="taxonomic scope" value="Bacteria"/>
</dbReference>
<dbReference type="HOGENOM" id="CLU_210937_0_0_7"/>
<keyword evidence="2" id="KW-1185">Reference proteome</keyword>
<protein>
    <submittedName>
        <fullName evidence="1">Uncharacterized protein</fullName>
    </submittedName>
</protein>